<feature type="compositionally biased region" description="Polar residues" evidence="2">
    <location>
        <begin position="503"/>
        <end position="519"/>
    </location>
</feature>
<feature type="region of interest" description="Disordered" evidence="2">
    <location>
        <begin position="1584"/>
        <end position="1607"/>
    </location>
</feature>
<feature type="region of interest" description="Disordered" evidence="2">
    <location>
        <begin position="1191"/>
        <end position="1240"/>
    </location>
</feature>
<gene>
    <name evidence="4" type="ORF">D9756_007030</name>
</gene>
<feature type="region of interest" description="Disordered" evidence="2">
    <location>
        <begin position="765"/>
        <end position="829"/>
    </location>
</feature>
<feature type="compositionally biased region" description="Low complexity" evidence="2">
    <location>
        <begin position="1415"/>
        <end position="1427"/>
    </location>
</feature>
<dbReference type="GO" id="GO:0061630">
    <property type="term" value="F:ubiquitin protein ligase activity"/>
    <property type="evidence" value="ECO:0007669"/>
    <property type="project" value="TreeGrafter"/>
</dbReference>
<feature type="compositionally biased region" description="Low complexity" evidence="2">
    <location>
        <begin position="1323"/>
        <end position="1344"/>
    </location>
</feature>
<feature type="compositionally biased region" description="Low complexity" evidence="2">
    <location>
        <begin position="568"/>
        <end position="580"/>
    </location>
</feature>
<feature type="region of interest" description="Disordered" evidence="2">
    <location>
        <begin position="675"/>
        <end position="747"/>
    </location>
</feature>
<feature type="region of interest" description="Disordered" evidence="2">
    <location>
        <begin position="1102"/>
        <end position="1159"/>
    </location>
</feature>
<feature type="compositionally biased region" description="Low complexity" evidence="2">
    <location>
        <begin position="1010"/>
        <end position="1022"/>
    </location>
</feature>
<feature type="compositionally biased region" description="Low complexity" evidence="2">
    <location>
        <begin position="1672"/>
        <end position="1695"/>
    </location>
</feature>
<protein>
    <recommendedName>
        <fullName evidence="3">RING-type domain-containing protein</fullName>
    </recommendedName>
</protein>
<feature type="compositionally biased region" description="Low complexity" evidence="2">
    <location>
        <begin position="1263"/>
        <end position="1279"/>
    </location>
</feature>
<reference evidence="4 5" key="1">
    <citation type="journal article" date="2020" name="ISME J.">
        <title>Uncovering the hidden diversity of litter-decomposition mechanisms in mushroom-forming fungi.</title>
        <authorList>
            <person name="Floudas D."/>
            <person name="Bentzer J."/>
            <person name="Ahren D."/>
            <person name="Johansson T."/>
            <person name="Persson P."/>
            <person name="Tunlid A."/>
        </authorList>
    </citation>
    <scope>NUCLEOTIDE SEQUENCE [LARGE SCALE GENOMIC DNA]</scope>
    <source>
        <strain evidence="4 5">CBS 146.42</strain>
    </source>
</reference>
<feature type="compositionally biased region" description="Low complexity" evidence="2">
    <location>
        <begin position="1142"/>
        <end position="1159"/>
    </location>
</feature>
<dbReference type="Gene3D" id="3.30.40.10">
    <property type="entry name" value="Zinc/RING finger domain, C3HC4 (zinc finger)"/>
    <property type="match status" value="1"/>
</dbReference>
<feature type="compositionally biased region" description="Polar residues" evidence="2">
    <location>
        <begin position="1280"/>
        <end position="1296"/>
    </location>
</feature>
<feature type="region of interest" description="Disordered" evidence="2">
    <location>
        <begin position="923"/>
        <end position="942"/>
    </location>
</feature>
<feature type="compositionally biased region" description="Basic and acidic residues" evidence="2">
    <location>
        <begin position="2266"/>
        <end position="2302"/>
    </location>
</feature>
<feature type="compositionally biased region" description="Polar residues" evidence="2">
    <location>
        <begin position="635"/>
        <end position="653"/>
    </location>
</feature>
<feature type="compositionally biased region" description="Polar residues" evidence="2">
    <location>
        <begin position="2723"/>
        <end position="2737"/>
    </location>
</feature>
<feature type="compositionally biased region" description="Basic and acidic residues" evidence="2">
    <location>
        <begin position="1102"/>
        <end position="1118"/>
    </location>
</feature>
<feature type="region of interest" description="Disordered" evidence="2">
    <location>
        <begin position="996"/>
        <end position="1024"/>
    </location>
</feature>
<feature type="compositionally biased region" description="Polar residues" evidence="2">
    <location>
        <begin position="1734"/>
        <end position="1753"/>
    </location>
</feature>
<evidence type="ECO:0000256" key="1">
    <source>
        <dbReference type="PROSITE-ProRule" id="PRU00175"/>
    </source>
</evidence>
<evidence type="ECO:0000259" key="3">
    <source>
        <dbReference type="PROSITE" id="PS50089"/>
    </source>
</evidence>
<dbReference type="OrthoDB" id="8062037at2759"/>
<feature type="compositionally biased region" description="Low complexity" evidence="2">
    <location>
        <begin position="770"/>
        <end position="800"/>
    </location>
</feature>
<dbReference type="InterPro" id="IPR013083">
    <property type="entry name" value="Znf_RING/FYVE/PHD"/>
</dbReference>
<feature type="compositionally biased region" description="Acidic residues" evidence="2">
    <location>
        <begin position="693"/>
        <end position="711"/>
    </location>
</feature>
<feature type="compositionally biased region" description="Low complexity" evidence="2">
    <location>
        <begin position="2414"/>
        <end position="2431"/>
    </location>
</feature>
<dbReference type="Pfam" id="PF13639">
    <property type="entry name" value="zf-RING_2"/>
    <property type="match status" value="1"/>
</dbReference>
<evidence type="ECO:0000313" key="5">
    <source>
        <dbReference type="Proteomes" id="UP000559027"/>
    </source>
</evidence>
<dbReference type="GO" id="GO:0008270">
    <property type="term" value="F:zinc ion binding"/>
    <property type="evidence" value="ECO:0007669"/>
    <property type="project" value="UniProtKB-KW"/>
</dbReference>
<feature type="compositionally biased region" description="Low complexity" evidence="2">
    <location>
        <begin position="1448"/>
        <end position="1459"/>
    </location>
</feature>
<feature type="region of interest" description="Disordered" evidence="2">
    <location>
        <begin position="1415"/>
        <end position="1459"/>
    </location>
</feature>
<feature type="compositionally biased region" description="Polar residues" evidence="2">
    <location>
        <begin position="2681"/>
        <end position="2698"/>
    </location>
</feature>
<feature type="compositionally biased region" description="Low complexity" evidence="2">
    <location>
        <begin position="32"/>
        <end position="46"/>
    </location>
</feature>
<keyword evidence="1" id="KW-0479">Metal-binding</keyword>
<feature type="region of interest" description="Disordered" evidence="2">
    <location>
        <begin position="1"/>
        <end position="20"/>
    </location>
</feature>
<feature type="region of interest" description="Disordered" evidence="2">
    <location>
        <begin position="487"/>
        <end position="653"/>
    </location>
</feature>
<feature type="region of interest" description="Disordered" evidence="2">
    <location>
        <begin position="254"/>
        <end position="286"/>
    </location>
</feature>
<feature type="compositionally biased region" description="Gly residues" evidence="2">
    <location>
        <begin position="89"/>
        <end position="105"/>
    </location>
</feature>
<feature type="region of interest" description="Disordered" evidence="2">
    <location>
        <begin position="432"/>
        <end position="458"/>
    </location>
</feature>
<dbReference type="SMART" id="SM00184">
    <property type="entry name" value="RING"/>
    <property type="match status" value="1"/>
</dbReference>
<dbReference type="PROSITE" id="PS50089">
    <property type="entry name" value="ZF_RING_2"/>
    <property type="match status" value="1"/>
</dbReference>
<dbReference type="EMBL" id="JAACJO010000009">
    <property type="protein sequence ID" value="KAF5353959.1"/>
    <property type="molecule type" value="Genomic_DNA"/>
</dbReference>
<feature type="compositionally biased region" description="Low complexity" evidence="2">
    <location>
        <begin position="1222"/>
        <end position="1240"/>
    </location>
</feature>
<sequence>MPITDSVSPSSSAAVRGRSRALQLRLEMNNGTTAMATTTTSASTSSPFKRSFEELFGPDSDEEGGEEEGSTRRGAAASNVTTGANSGTGIIGELGGARNGIVGRGRGSKRQRSGTASTSGTTVVGEASFSSSSSSSAGSNSGTSSVFTSPASSSRVQQPYHAVRRSSFEMEVVAPSSLPPRLPTPRLDDVQMSDIPLLDDDENLNGVTTTTTTTTTTGLPGIASSASEQGAREGLLLRDLEDDSGLTLPRLVQRSGGVSGSVRRHLQQQQQPQSTSTMDTTRAANQPPTIPLALPAPIPISIPPPRLQHAPVPNIAIPSTPPSLPLIEASSPAAAASSSTMTTVLDFRSSPSPPLPLSLTLSPQANVNGNTNQRGGSINHSTAIATSTAPSDSGTQGDRFRATMERYTEFENAMAALRRSVSPVLPPLLHGAARSDLGHGHAQRRLRPQAQASPPRLPPLELSIAEEGLAGNNDNDDEREALQVEGTMNPRGHGLTGRGDGATLNSSHLSAGDSTTSGNDNDERDNLSRRHHHRPLHSNQHHSHIHQIQRPTMSDVNSSAASAPARNFSLPSSFIGSSGSVRTQTRTGGLLDEEVDAPDGDEDEEQFIDDDGDDNESVHSSSRSDHRHAAPTPISVGSTANTYSRTGSSVPSSIQSLSTRAAAVGAAVRDAGPPRIELQLSGTSGGFGRGVIDEDEADEHDEDGEEEEEGQEREAIRGGGEVGSASTSSSSTSSASIRSSTHDPPLFRDRLDSALEALRSPSSLLVPGLSTSVTTATDDNVTTNHTTATTNNNGNATTGNGREAEERDQMLRPPPPRVSGPGVSSSQSSTFGFTSVADLIRFASGRTSSSSYGVEDDDDEGRIDILGRFSPPVPPPLRSQAVSEATTIGPGAAFAPDSSSTSTSSSSSSSGLASVANLIRTVSNHRRSRGSEVEGEDEEDERGVYILDRFPSPPLPVHQVPVTTNSTAVPAPSASTFAGSVSTASGGFTSVIDHIRSGVSPPGNPRVTVSSSTNASHFNSSTYNSNSDLTNANANMTALVSSSSGYPLSIPGPTPAMMGGFTTSLQPPTLPPIMTDAHMNDYDDYGAGRMWELHRVNREFGRGSTRERRDEFGVRESIRGQGQVSGIGQVMSGGEGERGRMVQSQSQSQSQSSLPEVPSPSLSGFYDWLDSASTTVGVASAAVGGAPTATATADQVSTGGHDGGSAVVSTGSEAVRRGDGVGAEASSSSGSSSSTGSELGSWEENFLSGLMTTDLGLNLALPQQRQEQQQRESGQQSSGDRTTVPSTHRQRTTTGSDVMDVDMESDTERGREVERLPWTLGVPTTTTAAAASPSSSSSSRAPPRLEFPRIEARRARLPSSRRHVTRDSNDDGWNPVHSARQWHGQAGPSSAAYTLPSASASLSSLPTTTTNTPLTGFSSSLFSSQHSPPRAPPSTRNNASPAINNHNSRTSSSSSRVRLPSLGTMTSQRSGAVSNERSALALPPSLSLDLGLRDSVFGTTTTDVTDGATSGAGTSVNATTATANVEASSGRQNNSLAQLFEPPAPAPSLSVPPPPAPRLPLFTEVTDYEHPRWYGSVNEREGNNATLRASSRGRRGSGGSGSGITTRVVGSDNSLVAENAVEYRRRRDEAIRRLNVRTGGSLSARNGESGGGIRERMGISGGLALPSRNEQGDSGSSLEERSGSGSMGSSMSVSMYPGVIPHPPRPRLHSVRQAHPPTSFAPPSGFTAGRRRSTSWSQGTSFAEDNSNNNHTSIENRRPPMAAQQAMLIMQGITLRPDGSGNGPVMRLYTEPEEGSGPQPQRIARTSVDSLSSGSSMSVDSFLDSGSGMSSTSVYGGGGEQLNPPARPVFLDTQLPSPGLGELFDTLGPNLSTTATRPATEPTQPAVTSLSAPTSAAAPSTTFASSASSGFPSAGRLTPSPVRTSDDDSEEGGMIHESARLRSLTERLGHMRDAMLSDMLRWDRDDESVLSDEIEVDGNASAINVIRLGEQRPPGQDLRRPDLFSPRPAAMNSTSSSSANASETRSGIIDPTLFAPGPFRNTIGFAARTREHTGPGASVRPPTSMSSPLAQFSPSSSSSLSPPPTYTLTAPSHPRVTSPQSPPVIPPLSFESNTHNEVGMSNPGVPRSEVQEPLGTTARQWIADSDEFLRRQQRMRNLLRSYQSGQLPSSALSASSSSVSSASSVGAQVSWSQLERSPERAESATGLPEPGIGSSGTHHSARGEAEGLHDAIRVLRGDGLSVDRSLQFLDRLRQQRAEGGMPGRVEGGERNQDQRRGGSRSQDEAIGRYLSMREREGQREARSNLSVPRWLHSNNPLPISTSQPGSSSTSGPSTARAPSATGVTPRNRSGYPNSDWRALLDNNAGNNTVDTEADMRRLQAFLENVSDSESESVANDEDAFMRSIAWGNRHTRPTTSSTSLSSASTTTSTTAIVGRNNDSNRHGRSRRQGRPTVDVRGNVTNAGMAGSLNQAENPVAGSGNGWPSVAARMIRDRAQMAHRLRGNSSNLFPETPTGGTGWRRPVGGFTRRFGELGDYLDDDEFDASYESLLALQDALGEVKQRSTPEAVLKKLKKGKFKEWAKEGAESRCPICLEDYEMEDDVLKSGNCPHWMHKPCLETWFKRANTCPVCRVDVEPRPAPSMRSRNWRGYIPRSNRWRNSSTSSGVATNAVGHGVGGGAGPSRSTVSPQSPHSGPSETDINAGFHAGSSSSTRGNGSSDPGNLEGSQNGNANGDGSFF</sequence>
<dbReference type="PANTHER" id="PTHR46171:SF3">
    <property type="entry name" value="GH10160P"/>
    <property type="match status" value="1"/>
</dbReference>
<feature type="region of interest" description="Disordered" evidence="2">
    <location>
        <begin position="26"/>
        <end position="162"/>
    </location>
</feature>
<dbReference type="Proteomes" id="UP000559027">
    <property type="component" value="Unassembled WGS sequence"/>
</dbReference>
<dbReference type="SUPFAM" id="SSF57850">
    <property type="entry name" value="RING/U-box"/>
    <property type="match status" value="1"/>
</dbReference>
<feature type="region of interest" description="Disordered" evidence="2">
    <location>
        <begin position="211"/>
        <end position="230"/>
    </location>
</feature>
<feature type="region of interest" description="Disordered" evidence="2">
    <location>
        <begin position="2051"/>
        <end position="2132"/>
    </location>
</feature>
<feature type="region of interest" description="Disordered" evidence="2">
    <location>
        <begin position="1989"/>
        <end position="2024"/>
    </location>
</feature>
<keyword evidence="1" id="KW-0862">Zinc</keyword>
<proteinExistence type="predicted"/>
<comment type="caution">
    <text evidence="4">The sequence shown here is derived from an EMBL/GenBank/DDBJ whole genome shotgun (WGS) entry which is preliminary data.</text>
</comment>
<feature type="region of interest" description="Disordered" evidence="2">
    <location>
        <begin position="889"/>
        <end position="913"/>
    </location>
</feature>
<feature type="region of interest" description="Disordered" evidence="2">
    <location>
        <begin position="1825"/>
        <end position="1846"/>
    </location>
</feature>
<dbReference type="PANTHER" id="PTHR46171">
    <property type="entry name" value="GH10160P"/>
    <property type="match status" value="1"/>
</dbReference>
<feature type="region of interest" description="Disordered" evidence="2">
    <location>
        <begin position="1867"/>
        <end position="1933"/>
    </location>
</feature>
<feature type="compositionally biased region" description="Polar residues" evidence="2">
    <location>
        <begin position="1869"/>
        <end position="1883"/>
    </location>
</feature>
<feature type="compositionally biased region" description="Acidic residues" evidence="2">
    <location>
        <begin position="591"/>
        <end position="615"/>
    </location>
</feature>
<feature type="region of interest" description="Disordered" evidence="2">
    <location>
        <begin position="1640"/>
        <end position="1754"/>
    </location>
</feature>
<evidence type="ECO:0000256" key="2">
    <source>
        <dbReference type="SAM" id="MobiDB-lite"/>
    </source>
</evidence>
<feature type="compositionally biased region" description="Polar residues" evidence="2">
    <location>
        <begin position="1434"/>
        <end position="1447"/>
    </location>
</feature>
<feature type="compositionally biased region" description="Low complexity" evidence="2">
    <location>
        <begin position="113"/>
        <end position="154"/>
    </location>
</feature>
<feature type="compositionally biased region" description="Low complexity" evidence="2">
    <location>
        <begin position="1885"/>
        <end position="1914"/>
    </location>
</feature>
<feature type="compositionally biased region" description="Low complexity" evidence="2">
    <location>
        <begin position="2652"/>
        <end position="2671"/>
    </location>
</feature>
<feature type="region of interest" description="Disordered" evidence="2">
    <location>
        <begin position="2190"/>
        <end position="2224"/>
    </location>
</feature>
<feature type="compositionally biased region" description="Low complexity" evidence="2">
    <location>
        <begin position="724"/>
        <end position="739"/>
    </location>
</feature>
<feature type="compositionally biased region" description="Low complexity" evidence="2">
    <location>
        <begin position="819"/>
        <end position="829"/>
    </location>
</feature>
<feature type="compositionally biased region" description="Low complexity" evidence="2">
    <location>
        <begin position="2706"/>
        <end position="2717"/>
    </location>
</feature>
<feature type="compositionally biased region" description="Low complexity" evidence="2">
    <location>
        <begin position="2064"/>
        <end position="2092"/>
    </location>
</feature>
<evidence type="ECO:0000313" key="4">
    <source>
        <dbReference type="EMBL" id="KAF5353959.1"/>
    </source>
</evidence>
<name>A0A8H5D5I1_9AGAR</name>
<keyword evidence="5" id="KW-1185">Reference proteome</keyword>
<feature type="region of interest" description="Disordered" evidence="2">
    <location>
        <begin position="2410"/>
        <end position="2458"/>
    </location>
</feature>
<organism evidence="4 5">
    <name type="scientific">Leucocoprinus leucothites</name>
    <dbReference type="NCBI Taxonomy" id="201217"/>
    <lineage>
        <taxon>Eukaryota</taxon>
        <taxon>Fungi</taxon>
        <taxon>Dikarya</taxon>
        <taxon>Basidiomycota</taxon>
        <taxon>Agaricomycotina</taxon>
        <taxon>Agaricomycetes</taxon>
        <taxon>Agaricomycetidae</taxon>
        <taxon>Agaricales</taxon>
        <taxon>Agaricineae</taxon>
        <taxon>Agaricaceae</taxon>
        <taxon>Leucocoprinus</taxon>
    </lineage>
</organism>
<feature type="compositionally biased region" description="Basic residues" evidence="2">
    <location>
        <begin position="1355"/>
        <end position="1364"/>
    </location>
</feature>
<keyword evidence="1" id="KW-0863">Zinc-finger</keyword>
<feature type="region of interest" description="Disordered" evidence="2">
    <location>
        <begin position="1263"/>
        <end position="1391"/>
    </location>
</feature>
<dbReference type="GO" id="GO:0016567">
    <property type="term" value="P:protein ubiquitination"/>
    <property type="evidence" value="ECO:0007669"/>
    <property type="project" value="TreeGrafter"/>
</dbReference>
<feature type="compositionally biased region" description="Polar residues" evidence="2">
    <location>
        <begin position="78"/>
        <end position="88"/>
    </location>
</feature>
<feature type="compositionally biased region" description="Low complexity" evidence="2">
    <location>
        <begin position="898"/>
        <end position="910"/>
    </location>
</feature>
<feature type="compositionally biased region" description="Polar residues" evidence="2">
    <location>
        <begin position="2342"/>
        <end position="2352"/>
    </location>
</feature>
<feature type="compositionally biased region" description="Low complexity" evidence="2">
    <location>
        <begin position="1"/>
        <end position="16"/>
    </location>
</feature>
<feature type="domain" description="RING-type" evidence="3">
    <location>
        <begin position="2588"/>
        <end position="2630"/>
    </location>
</feature>
<feature type="compositionally biased region" description="Basic residues" evidence="2">
    <location>
        <begin position="529"/>
        <end position="547"/>
    </location>
</feature>
<feature type="compositionally biased region" description="Low complexity" evidence="2">
    <location>
        <begin position="2320"/>
        <end position="2341"/>
    </location>
</feature>
<feature type="compositionally biased region" description="Polar residues" evidence="2">
    <location>
        <begin position="274"/>
        <end position="286"/>
    </location>
</feature>
<feature type="compositionally biased region" description="Low complexity" evidence="2">
    <location>
        <begin position="2009"/>
        <end position="2022"/>
    </location>
</feature>
<feature type="region of interest" description="Disordered" evidence="2">
    <location>
        <begin position="2651"/>
        <end position="2737"/>
    </location>
</feature>
<feature type="compositionally biased region" description="Acidic residues" evidence="2">
    <location>
        <begin position="59"/>
        <end position="68"/>
    </location>
</feature>
<feature type="region of interest" description="Disordered" evidence="2">
    <location>
        <begin position="2254"/>
        <end position="2368"/>
    </location>
</feature>
<feature type="compositionally biased region" description="Polar residues" evidence="2">
    <location>
        <begin position="550"/>
        <end position="561"/>
    </location>
</feature>
<accession>A0A8H5D5I1</accession>
<feature type="compositionally biased region" description="Basic and acidic residues" evidence="2">
    <location>
        <begin position="1306"/>
        <end position="1315"/>
    </location>
</feature>
<dbReference type="InterPro" id="IPR001841">
    <property type="entry name" value="Znf_RING"/>
</dbReference>